<evidence type="ECO:0000256" key="11">
    <source>
        <dbReference type="ARBA" id="ARBA00023136"/>
    </source>
</evidence>
<dbReference type="NCBIfam" id="NF004499">
    <property type="entry name" value="PRK05846.1-3"/>
    <property type="match status" value="1"/>
</dbReference>
<comment type="function">
    <text evidence="12">Core subunit of the mitochondrial membrane respiratory chain NADH dehydrogenase (Complex I) which catalyzes electron transfer from NADH through the respiratory chain, using ubiquinone as an electron acceptor. Essential for the catalytic activity and assembly of complex I.</text>
</comment>
<keyword evidence="6 12" id="KW-0812">Transmembrane</keyword>
<dbReference type="GeneID" id="24019751"/>
<evidence type="ECO:0000256" key="4">
    <source>
        <dbReference type="ARBA" id="ARBA00012944"/>
    </source>
</evidence>
<keyword evidence="9 12" id="KW-0520">NAD</keyword>
<evidence type="ECO:0000256" key="10">
    <source>
        <dbReference type="ARBA" id="ARBA00023075"/>
    </source>
</evidence>
<evidence type="ECO:0000256" key="8">
    <source>
        <dbReference type="ARBA" id="ARBA00022989"/>
    </source>
</evidence>
<keyword evidence="8 12" id="KW-1133">Transmembrane helix</keyword>
<geneLocation type="mitochondrion" evidence="14"/>
<feature type="domain" description="NADH:quinone oxidoreductase/Mrp antiporter transmembrane" evidence="13">
    <location>
        <begin position="138"/>
        <end position="419"/>
    </location>
</feature>
<feature type="transmembrane region" description="Helical" evidence="12">
    <location>
        <begin position="143"/>
        <end position="161"/>
    </location>
</feature>
<feature type="transmembrane region" description="Helical" evidence="12">
    <location>
        <begin position="173"/>
        <end position="194"/>
    </location>
</feature>
<keyword evidence="12" id="KW-0813">Transport</keyword>
<dbReference type="GO" id="GO:0042773">
    <property type="term" value="P:ATP synthesis coupled electron transport"/>
    <property type="evidence" value="ECO:0007669"/>
    <property type="project" value="InterPro"/>
</dbReference>
<dbReference type="GO" id="GO:0015990">
    <property type="term" value="P:electron transport coupled proton transport"/>
    <property type="evidence" value="ECO:0007669"/>
    <property type="project" value="TreeGrafter"/>
</dbReference>
<dbReference type="InterPro" id="IPR001750">
    <property type="entry name" value="ND/Mrp_TM"/>
</dbReference>
<dbReference type="PRINTS" id="PR01437">
    <property type="entry name" value="NUOXDRDTASE4"/>
</dbReference>
<keyword evidence="12" id="KW-0249">Electron transport</keyword>
<feature type="transmembrane region" description="Helical" evidence="12">
    <location>
        <begin position="82"/>
        <end position="107"/>
    </location>
</feature>
<comment type="subcellular location">
    <subcellularLocation>
        <location evidence="2">Membrane</location>
        <topology evidence="2">Multi-pass membrane protein</topology>
    </subcellularLocation>
    <subcellularLocation>
        <location evidence="12">Mitochondrion membrane</location>
        <topology evidence="12">Multi-pass membrane protein</topology>
    </subcellularLocation>
</comment>
<feature type="transmembrane region" description="Helical" evidence="12">
    <location>
        <begin position="334"/>
        <end position="356"/>
    </location>
</feature>
<keyword evidence="11 12" id="KW-0472">Membrane</keyword>
<keyword evidence="12" id="KW-0679">Respiratory chain</keyword>
<dbReference type="EC" id="7.1.1.2" evidence="4 12"/>
<feature type="transmembrane region" description="Helical" evidence="12">
    <location>
        <begin position="12"/>
        <end position="29"/>
    </location>
</feature>
<evidence type="ECO:0000256" key="2">
    <source>
        <dbReference type="ARBA" id="ARBA00004141"/>
    </source>
</evidence>
<evidence type="ECO:0000313" key="14">
    <source>
        <dbReference type="EMBL" id="AJV88411.1"/>
    </source>
</evidence>
<dbReference type="RefSeq" id="YP_009129999.1">
    <property type="nucleotide sequence ID" value="NC_026784.1"/>
</dbReference>
<name>A0A0D4WUT5_9BRYO</name>
<dbReference type="NCBIfam" id="TIGR01972">
    <property type="entry name" value="NDH_I_M"/>
    <property type="match status" value="1"/>
</dbReference>
<accession>A0A0D4WUT5</accession>
<dbReference type="InterPro" id="IPR003918">
    <property type="entry name" value="NADH_UbQ_OxRdtase"/>
</dbReference>
<organism evidence="14">
    <name type="scientific">Codriophorus aciculare</name>
    <dbReference type="NCBI Taxonomy" id="296905"/>
    <lineage>
        <taxon>Eukaryota</taxon>
        <taxon>Viridiplantae</taxon>
        <taxon>Streptophyta</taxon>
        <taxon>Embryophyta</taxon>
        <taxon>Bryophyta</taxon>
        <taxon>Bryophytina</taxon>
        <taxon>Bryopsida</taxon>
        <taxon>Dicranidae</taxon>
        <taxon>Grimmiales</taxon>
        <taxon>Grimmiaceae</taxon>
        <taxon>Codriophorus</taxon>
    </lineage>
</organism>
<feature type="transmembrane region" description="Helical" evidence="12">
    <location>
        <begin position="455"/>
        <end position="473"/>
    </location>
</feature>
<dbReference type="PANTHER" id="PTHR43507">
    <property type="entry name" value="NADH-UBIQUINONE OXIDOREDUCTASE CHAIN 4"/>
    <property type="match status" value="1"/>
</dbReference>
<comment type="function">
    <text evidence="1">Core subunit of the mitochondrial membrane respiratory chain NADH dehydrogenase (Complex I) that is believed to belong to the minimal assembly required for catalysis. Complex I functions in the transfer of electrons from NADH to the respiratory chain. The immediate electron acceptor for the enzyme is believed to be ubiquinone.</text>
</comment>
<feature type="transmembrane region" description="Helical" evidence="12">
    <location>
        <begin position="214"/>
        <end position="237"/>
    </location>
</feature>
<keyword evidence="7" id="KW-1278">Translocase</keyword>
<gene>
    <name evidence="14" type="primary">nad4</name>
</gene>
<feature type="transmembrane region" description="Helical" evidence="12">
    <location>
        <begin position="275"/>
        <end position="296"/>
    </location>
</feature>
<feature type="transmembrane region" description="Helical" evidence="12">
    <location>
        <begin position="368"/>
        <end position="391"/>
    </location>
</feature>
<sequence length="495" mass="56306">MLQFLAPFYSNLSGLILCPLLGSIILFVIPDPRIRLIRSIGLCTSLITFLYSLFFWIQFDNSTAKFQFVETIQWLPYSNINFYIGIDGISLFFVVLTTFLIPICILVGWSSIKSYKKEYMIAFLICESFMIAVFCMLDLLLFYVFFESVLIPMFIIIGVWGSRQRKIQAAYQFFLYTLLGSVFMLLAILFIFFQTGTTDLQILLTTEFSERRQILLWIAFFASFSVKVPMVPVHIWLPEAHVEAPTAGSVILAGILLKLGTYGFLRFSIPMFPEATLYFTPFIYTLSVIAIIYTSLTTIRQIDLKKIIAYSSVAHMNFVTIGMFSLNIQGIEGSILLMLSHGLVSSALFLCVGVLYDRHKTRLVKYYGGLVSTMPMFSTIFLFFTLANMSLPGTSSFIGEFLILVGAFQRNSLVATLAALGMILGAAYSLWLYNRVIFGNFKPKFLQKFSDLNRREVLIFFPFIVGVIWMGVYPEVFLECMHTSVSNLVQHGKFN</sequence>
<evidence type="ECO:0000256" key="7">
    <source>
        <dbReference type="ARBA" id="ARBA00022967"/>
    </source>
</evidence>
<dbReference type="Pfam" id="PF00361">
    <property type="entry name" value="Proton_antipo_M"/>
    <property type="match status" value="1"/>
</dbReference>
<keyword evidence="10 12" id="KW-0830">Ubiquinone</keyword>
<evidence type="ECO:0000256" key="1">
    <source>
        <dbReference type="ARBA" id="ARBA00003257"/>
    </source>
</evidence>
<dbReference type="InterPro" id="IPR010227">
    <property type="entry name" value="NADH_Q_OxRdtase_chainM/4"/>
</dbReference>
<comment type="catalytic activity">
    <reaction evidence="12">
        <text>a ubiquinone + NADH + 5 H(+)(in) = a ubiquinol + NAD(+) + 4 H(+)(out)</text>
        <dbReference type="Rhea" id="RHEA:29091"/>
        <dbReference type="Rhea" id="RHEA-COMP:9565"/>
        <dbReference type="Rhea" id="RHEA-COMP:9566"/>
        <dbReference type="ChEBI" id="CHEBI:15378"/>
        <dbReference type="ChEBI" id="CHEBI:16389"/>
        <dbReference type="ChEBI" id="CHEBI:17976"/>
        <dbReference type="ChEBI" id="CHEBI:57540"/>
        <dbReference type="ChEBI" id="CHEBI:57945"/>
        <dbReference type="EC" id="7.1.1.2"/>
    </reaction>
</comment>
<dbReference type="EMBL" id="KP453983">
    <property type="protein sequence ID" value="AJV88411.1"/>
    <property type="molecule type" value="Genomic_DNA"/>
</dbReference>
<dbReference type="GO" id="GO:0031966">
    <property type="term" value="C:mitochondrial membrane"/>
    <property type="evidence" value="ECO:0007669"/>
    <property type="project" value="UniProtKB-SubCell"/>
</dbReference>
<dbReference type="PANTHER" id="PTHR43507:SF1">
    <property type="entry name" value="NADH-UBIQUINONE OXIDOREDUCTASE CHAIN 4"/>
    <property type="match status" value="1"/>
</dbReference>
<evidence type="ECO:0000256" key="9">
    <source>
        <dbReference type="ARBA" id="ARBA00023027"/>
    </source>
</evidence>
<evidence type="ECO:0000259" key="13">
    <source>
        <dbReference type="Pfam" id="PF00361"/>
    </source>
</evidence>
<comment type="similarity">
    <text evidence="3 12">Belongs to the complex I subunit 4 family.</text>
</comment>
<dbReference type="GO" id="GO:0003954">
    <property type="term" value="F:NADH dehydrogenase activity"/>
    <property type="evidence" value="ECO:0007669"/>
    <property type="project" value="TreeGrafter"/>
</dbReference>
<dbReference type="AlphaFoldDB" id="A0A0D4WUT5"/>
<evidence type="ECO:0000256" key="12">
    <source>
        <dbReference type="RuleBase" id="RU003297"/>
    </source>
</evidence>
<feature type="transmembrane region" description="Helical" evidence="12">
    <location>
        <begin position="411"/>
        <end position="434"/>
    </location>
</feature>
<evidence type="ECO:0000256" key="6">
    <source>
        <dbReference type="ARBA" id="ARBA00022692"/>
    </source>
</evidence>
<dbReference type="GO" id="GO:0008137">
    <property type="term" value="F:NADH dehydrogenase (ubiquinone) activity"/>
    <property type="evidence" value="ECO:0007669"/>
    <property type="project" value="UniProtKB-UniRule"/>
</dbReference>
<keyword evidence="12 14" id="KW-0496">Mitochondrion</keyword>
<evidence type="ECO:0000256" key="3">
    <source>
        <dbReference type="ARBA" id="ARBA00009025"/>
    </source>
</evidence>
<proteinExistence type="inferred from homology"/>
<feature type="transmembrane region" description="Helical" evidence="12">
    <location>
        <begin position="249"/>
        <end position="269"/>
    </location>
</feature>
<protein>
    <recommendedName>
        <fullName evidence="5 12">NADH-ubiquinone oxidoreductase chain 4</fullName>
        <ecNumber evidence="4 12">7.1.1.2</ecNumber>
    </recommendedName>
</protein>
<reference evidence="14" key="1">
    <citation type="submission" date="2015-01" db="EMBL/GenBank/DDBJ databases">
        <title>The complete mitochondrial genome of Codriophorus acicularis.</title>
        <authorList>
            <person name="Sawicki J."/>
        </authorList>
    </citation>
    <scope>NUCLEOTIDE SEQUENCE</scope>
    <source>
        <strain evidence="14">Cacicularis1</strain>
    </source>
</reference>
<dbReference type="GO" id="GO:0048039">
    <property type="term" value="F:ubiquinone binding"/>
    <property type="evidence" value="ECO:0007669"/>
    <property type="project" value="TreeGrafter"/>
</dbReference>
<feature type="transmembrane region" description="Helical" evidence="12">
    <location>
        <begin position="36"/>
        <end position="57"/>
    </location>
</feature>
<evidence type="ECO:0000256" key="5">
    <source>
        <dbReference type="ARBA" id="ARBA00021006"/>
    </source>
</evidence>